<protein>
    <submittedName>
        <fullName evidence="3">Amidohydrolase</fullName>
    </submittedName>
</protein>
<dbReference type="OrthoDB" id="9776731at2"/>
<evidence type="ECO:0000256" key="2">
    <source>
        <dbReference type="PIRSR" id="PIRSR005962-1"/>
    </source>
</evidence>
<feature type="binding site" evidence="2">
    <location>
        <position position="172"/>
    </location>
    <ligand>
        <name>Mn(2+)</name>
        <dbReference type="ChEBI" id="CHEBI:29035"/>
        <label>2</label>
    </ligand>
</feature>
<feature type="binding site" evidence="2">
    <location>
        <position position="136"/>
    </location>
    <ligand>
        <name>Mn(2+)</name>
        <dbReference type="ChEBI" id="CHEBI:29035"/>
        <label>2</label>
    </ligand>
</feature>
<dbReference type="GO" id="GO:0046872">
    <property type="term" value="F:metal ion binding"/>
    <property type="evidence" value="ECO:0007669"/>
    <property type="project" value="UniProtKB-KW"/>
</dbReference>
<organism evidence="3 4">
    <name type="scientific">Gillisia hiemivivida</name>
    <dbReference type="NCBI Taxonomy" id="291190"/>
    <lineage>
        <taxon>Bacteria</taxon>
        <taxon>Pseudomonadati</taxon>
        <taxon>Bacteroidota</taxon>
        <taxon>Flavobacteriia</taxon>
        <taxon>Flavobacteriales</taxon>
        <taxon>Flavobacteriaceae</taxon>
        <taxon>Gillisia</taxon>
    </lineage>
</organism>
<feature type="binding site" evidence="2">
    <location>
        <position position="138"/>
    </location>
    <ligand>
        <name>Mn(2+)</name>
        <dbReference type="ChEBI" id="CHEBI:29035"/>
        <label>2</label>
    </ligand>
</feature>
<accession>A0A5C6ZZ71</accession>
<dbReference type="EMBL" id="VORY01000006">
    <property type="protein sequence ID" value="TXD94119.1"/>
    <property type="molecule type" value="Genomic_DNA"/>
</dbReference>
<dbReference type="PANTHER" id="PTHR11014">
    <property type="entry name" value="PEPTIDASE M20 FAMILY MEMBER"/>
    <property type="match status" value="1"/>
</dbReference>
<keyword evidence="1 3" id="KW-0378">Hydrolase</keyword>
<proteinExistence type="predicted"/>
<dbReference type="GO" id="GO:0016787">
    <property type="term" value="F:hydrolase activity"/>
    <property type="evidence" value="ECO:0007669"/>
    <property type="project" value="UniProtKB-KW"/>
</dbReference>
<dbReference type="PANTHER" id="PTHR11014:SF98">
    <property type="entry name" value="N-ACETYLDIAMINOPIMELATE DEACETYLASE"/>
    <property type="match status" value="1"/>
</dbReference>
<sequence>MTLVTKIIRTALILQFLLYGLFTFGQNATTPSSIHQSVQSHTEKIFDSLVKIRRDFHMNPEVSGKEKRTSEEIAAYLLALGLEVKTGVGGYGVVGILNTGRAGKRIAWRADIDAMPSDIPDVVDFSSKNEGVRHICGHDVHTTIGMGIANVLANQKEKLEGTIYFIFQPAEELNKGAKAMIADGLFNLIKPDEIYGLHVSPYPVGTIATKSANVFAHLTVVELEYKASNNQDSLVDFTKELMTNAQTYGPNAEFWDNNNLFSPELGVTNPNTIYKDYTALMDKLYFDVKKSNDTLKIRVLLNASDKEKMNSFLALIKNKIETSKYSKELLSVRFNLQKGLPVMETPMNDEELTNETMKSISSIYGKQSVIPLYGVPPLQFSDDFAYFQKTVPGVYYFLGGSNPEKGIVAMPHTPNFEVDEECIKTGVNYFSSMIIERLNH</sequence>
<dbReference type="Gene3D" id="3.30.70.360">
    <property type="match status" value="1"/>
</dbReference>
<name>A0A5C6ZZ71_9FLAO</name>
<evidence type="ECO:0000313" key="3">
    <source>
        <dbReference type="EMBL" id="TXD94119.1"/>
    </source>
</evidence>
<reference evidence="3 4" key="1">
    <citation type="submission" date="2019-08" db="EMBL/GenBank/DDBJ databases">
        <title>Genome sequence of Gillisia hiemivivida IC154 (type strain).</title>
        <authorList>
            <person name="Bowman J.P."/>
        </authorList>
    </citation>
    <scope>NUCLEOTIDE SEQUENCE [LARGE SCALE GENOMIC DNA]</scope>
    <source>
        <strain evidence="3 4">IC154</strain>
    </source>
</reference>
<dbReference type="AlphaFoldDB" id="A0A5C6ZZ71"/>
<gene>
    <name evidence="3" type="ORF">ES724_07585</name>
</gene>
<keyword evidence="2" id="KW-0464">Manganese</keyword>
<dbReference type="Pfam" id="PF01546">
    <property type="entry name" value="Peptidase_M20"/>
    <property type="match status" value="1"/>
</dbReference>
<evidence type="ECO:0000313" key="4">
    <source>
        <dbReference type="Proteomes" id="UP000321367"/>
    </source>
</evidence>
<dbReference type="SUPFAM" id="SSF53187">
    <property type="entry name" value="Zn-dependent exopeptidases"/>
    <property type="match status" value="1"/>
</dbReference>
<dbReference type="PIRSF" id="PIRSF005962">
    <property type="entry name" value="Pept_M20D_amidohydro"/>
    <property type="match status" value="1"/>
</dbReference>
<comment type="caution">
    <text evidence="3">The sequence shown here is derived from an EMBL/GenBank/DDBJ whole genome shotgun (WGS) entry which is preliminary data.</text>
</comment>
<dbReference type="InterPro" id="IPR002933">
    <property type="entry name" value="Peptidase_M20"/>
</dbReference>
<dbReference type="InterPro" id="IPR017439">
    <property type="entry name" value="Amidohydrolase"/>
</dbReference>
<dbReference type="NCBIfam" id="TIGR01891">
    <property type="entry name" value="amidohydrolases"/>
    <property type="match status" value="1"/>
</dbReference>
<feature type="binding site" evidence="2">
    <location>
        <position position="412"/>
    </location>
    <ligand>
        <name>Mn(2+)</name>
        <dbReference type="ChEBI" id="CHEBI:29035"/>
        <label>2</label>
    </ligand>
</feature>
<dbReference type="Proteomes" id="UP000321367">
    <property type="component" value="Unassembled WGS sequence"/>
</dbReference>
<keyword evidence="2" id="KW-0479">Metal-binding</keyword>
<dbReference type="Gene3D" id="3.40.630.10">
    <property type="entry name" value="Zn peptidases"/>
    <property type="match status" value="1"/>
</dbReference>
<evidence type="ECO:0000256" key="1">
    <source>
        <dbReference type="ARBA" id="ARBA00022801"/>
    </source>
</evidence>
<comment type="cofactor">
    <cofactor evidence="2">
        <name>Mn(2+)</name>
        <dbReference type="ChEBI" id="CHEBI:29035"/>
    </cofactor>
    <text evidence="2">The Mn(2+) ion enhances activity.</text>
</comment>
<keyword evidence="4" id="KW-1185">Reference proteome</keyword>
<dbReference type="RefSeq" id="WP_146931715.1">
    <property type="nucleotide sequence ID" value="NZ_CBCSHZ010000005.1"/>
</dbReference>
<feature type="binding site" evidence="2">
    <location>
        <position position="198"/>
    </location>
    <ligand>
        <name>Mn(2+)</name>
        <dbReference type="ChEBI" id="CHEBI:29035"/>
        <label>2</label>
    </ligand>
</feature>